<proteinExistence type="predicted"/>
<dbReference type="Pfam" id="PF03629">
    <property type="entry name" value="SASA"/>
    <property type="match status" value="1"/>
</dbReference>
<reference evidence="3 4" key="1">
    <citation type="submission" date="2019-10" db="EMBL/GenBank/DDBJ databases">
        <title>Cognatihalovulum marinum gen. nov. sp. nov., a new member of the family Rhodobacteraceae isolated from deep seawater of the Northwest Indian Ocean.</title>
        <authorList>
            <person name="Ruan C."/>
            <person name="Wang J."/>
            <person name="Zheng X."/>
            <person name="Song L."/>
            <person name="Zhu Y."/>
            <person name="Huang Y."/>
            <person name="Lu Z."/>
            <person name="Du W."/>
            <person name="Huang L."/>
            <person name="Dai X."/>
        </authorList>
    </citation>
    <scope>NUCLEOTIDE SEQUENCE [LARGE SCALE GENOMIC DNA]</scope>
    <source>
        <strain evidence="3 4">2CG4</strain>
    </source>
</reference>
<evidence type="ECO:0000259" key="2">
    <source>
        <dbReference type="Pfam" id="PF03629"/>
    </source>
</evidence>
<organism evidence="3 4">
    <name type="scientific">Halovulum marinum</name>
    <dbReference type="NCBI Taxonomy" id="2662447"/>
    <lineage>
        <taxon>Bacteria</taxon>
        <taxon>Pseudomonadati</taxon>
        <taxon>Pseudomonadota</taxon>
        <taxon>Alphaproteobacteria</taxon>
        <taxon>Rhodobacterales</taxon>
        <taxon>Paracoccaceae</taxon>
        <taxon>Halovulum</taxon>
    </lineage>
</organism>
<name>A0A6L5Z244_9RHOB</name>
<dbReference type="GO" id="GO:0016788">
    <property type="term" value="F:hydrolase activity, acting on ester bonds"/>
    <property type="evidence" value="ECO:0007669"/>
    <property type="project" value="UniProtKB-ARBA"/>
</dbReference>
<dbReference type="InterPro" id="IPR036514">
    <property type="entry name" value="SGNH_hydro_sf"/>
</dbReference>
<gene>
    <name evidence="3" type="ORF">GE300_13655</name>
</gene>
<accession>A0A6L5Z244</accession>
<dbReference type="PANTHER" id="PTHR31988">
    <property type="entry name" value="ESTERASE, PUTATIVE (DUF303)-RELATED"/>
    <property type="match status" value="1"/>
</dbReference>
<keyword evidence="1" id="KW-0378">Hydrolase</keyword>
<dbReference type="SUPFAM" id="SSF52266">
    <property type="entry name" value="SGNH hydrolase"/>
    <property type="match status" value="1"/>
</dbReference>
<dbReference type="InterPro" id="IPR052940">
    <property type="entry name" value="Carb_Esterase_6"/>
</dbReference>
<evidence type="ECO:0000313" key="3">
    <source>
        <dbReference type="EMBL" id="MSU90646.1"/>
    </source>
</evidence>
<dbReference type="Proteomes" id="UP000474957">
    <property type="component" value="Unassembled WGS sequence"/>
</dbReference>
<dbReference type="RefSeq" id="WP_154447137.1">
    <property type="nucleotide sequence ID" value="NZ_WIND01000011.1"/>
</dbReference>
<evidence type="ECO:0000256" key="1">
    <source>
        <dbReference type="ARBA" id="ARBA00022801"/>
    </source>
</evidence>
<dbReference type="PANTHER" id="PTHR31988:SF19">
    <property type="entry name" value="9-O-ACETYL-N-ACETYLNEURAMINIC ACID DEACETYLASE-RELATED"/>
    <property type="match status" value="1"/>
</dbReference>
<keyword evidence="4" id="KW-1185">Reference proteome</keyword>
<protein>
    <recommendedName>
        <fullName evidence="2">Sialate O-acetylesterase domain-containing protein</fullName>
    </recommendedName>
</protein>
<evidence type="ECO:0000313" key="4">
    <source>
        <dbReference type="Proteomes" id="UP000474957"/>
    </source>
</evidence>
<dbReference type="EMBL" id="WIND01000011">
    <property type="protein sequence ID" value="MSU90646.1"/>
    <property type="molecule type" value="Genomic_DNA"/>
</dbReference>
<feature type="domain" description="Sialate O-acetylesterase" evidence="2">
    <location>
        <begin position="154"/>
        <end position="336"/>
    </location>
</feature>
<dbReference type="InterPro" id="IPR005181">
    <property type="entry name" value="SASA"/>
</dbReference>
<dbReference type="Gene3D" id="3.40.50.1110">
    <property type="entry name" value="SGNH hydrolase"/>
    <property type="match status" value="1"/>
</dbReference>
<comment type="caution">
    <text evidence="3">The sequence shown here is derived from an EMBL/GenBank/DDBJ whole genome shotgun (WGS) entry which is preliminary data.</text>
</comment>
<dbReference type="AlphaFoldDB" id="A0A6L5Z244"/>
<sequence>MRFGPGLGIAAAPALGRRRVPAGRVVPSGLIPDPQARLDDHAGWMLDGGFTALPGAIAKTDFAAAGTAGYDAAVPAGDLWVAYTVTGATAGTIGAQLGGPYRASPFVGKAEAQHVARFSSVGHTRVRLNATATFDGTVEDVQAVDMTDLLAQPSDIYIAAGQSLIAAESKSTPVDPARDFWVPRCLYVPGYTNTAYGSVDGAVAASAGPLQMLQASQGVSPALSFARRIEQATPPGRTVLTVACAKGGTRLIGDDAEWNPNATVGAGGTLYQRMVQMAQAAVARTPGSRVCGLIWGQGESDRSSTMDAVYPPAFQAMLSALRTDLAEPSLPVILLGPMPDDLSVHQPRFLQMQARLDQGSGHATATAGVHYVARPSGFMSDDGTHPEPEGNRVAGRLGAERFIAEGYL</sequence>